<dbReference type="Proteomes" id="UP000285469">
    <property type="component" value="Unassembled WGS sequence"/>
</dbReference>
<name>A0A413BZV8_PHOVU</name>
<comment type="caution">
    <text evidence="1">The sequence shown here is derived from an EMBL/GenBank/DDBJ whole genome shotgun (WGS) entry which is preliminary data.</text>
</comment>
<evidence type="ECO:0000313" key="1">
    <source>
        <dbReference type="EMBL" id="RGW47602.1"/>
    </source>
</evidence>
<dbReference type="InterPro" id="IPR046573">
    <property type="entry name" value="DUF6633"/>
</dbReference>
<reference evidence="1 2" key="1">
    <citation type="submission" date="2018-08" db="EMBL/GenBank/DDBJ databases">
        <title>A genome reference for cultivated species of the human gut microbiota.</title>
        <authorList>
            <person name="Zou Y."/>
            <person name="Xue W."/>
            <person name="Luo G."/>
        </authorList>
    </citation>
    <scope>NUCLEOTIDE SEQUENCE [LARGE SCALE GENOMIC DNA]</scope>
    <source>
        <strain evidence="1 2">AF12-25</strain>
    </source>
</reference>
<proteinExistence type="predicted"/>
<dbReference type="EMBL" id="QSAI01000017">
    <property type="protein sequence ID" value="RGW47602.1"/>
    <property type="molecule type" value="Genomic_DNA"/>
</dbReference>
<accession>A0A413BZV8</accession>
<dbReference type="AlphaFoldDB" id="A0A413BZV8"/>
<dbReference type="Pfam" id="PF20338">
    <property type="entry name" value="DUF6633"/>
    <property type="match status" value="1"/>
</dbReference>
<gene>
    <name evidence="1" type="ORF">DWV70_10220</name>
</gene>
<organism evidence="1 2">
    <name type="scientific">Phocaeicola vulgatus</name>
    <name type="common">Bacteroides vulgatus</name>
    <dbReference type="NCBI Taxonomy" id="821"/>
    <lineage>
        <taxon>Bacteria</taxon>
        <taxon>Pseudomonadati</taxon>
        <taxon>Bacteroidota</taxon>
        <taxon>Bacteroidia</taxon>
        <taxon>Bacteroidales</taxon>
        <taxon>Bacteroidaceae</taxon>
        <taxon>Phocaeicola</taxon>
    </lineage>
</organism>
<sequence length="275" mass="30766">METSLQKQITVIMSPGQIPQSRKKPETLTPLQQTLRNGSTASQLVDNWSGTQAQLNCNLTLAQAIRIEGIPTLADINVVFGNATSVRIITEHLQSILRYAGIDIAPQQLAETALSILASYYFLNLAELCIFFTQLKNGSRGQFVWGNRINNQSIMVALSDFCRDRRDEHVKLSNETAMKQSQKGFTRIEDAACAMIEGVKNIQELKEKAKNDFSAFTELFPNVPNNHTAYTYWKAYGGNEDAIRAIYGDNAPPPNIASDDIGRFLCDYNIRINRK</sequence>
<protein>
    <submittedName>
        <fullName evidence="1">Uncharacterized protein</fullName>
    </submittedName>
</protein>
<evidence type="ECO:0000313" key="2">
    <source>
        <dbReference type="Proteomes" id="UP000285469"/>
    </source>
</evidence>